<evidence type="ECO:0000313" key="4">
    <source>
        <dbReference type="Proteomes" id="UP001549146"/>
    </source>
</evidence>
<dbReference type="PANTHER" id="PTHR42942:SF1">
    <property type="entry name" value="ALKYLTRANSFERASE-LIKE PROTEIN 1"/>
    <property type="match status" value="1"/>
</dbReference>
<dbReference type="Pfam" id="PF01035">
    <property type="entry name" value="DNA_binding_1"/>
    <property type="match status" value="1"/>
</dbReference>
<sequence>MTKNESLYEKVYDVVRKIPEGKVTSYGAIATFLGRKGSARMIGYAMNNSHAFDDIPAHRVVNRKGLLTGKHHFSPPSLMQQLLENEGIEIEDDQIQNFSNVFWDPMKELIDF</sequence>
<dbReference type="InterPro" id="IPR014048">
    <property type="entry name" value="MethylDNA_cys_MeTrfase_DNA-bd"/>
</dbReference>
<feature type="domain" description="Methylated-DNA-[protein]-cysteine S-methyltransferase DNA binding" evidence="2">
    <location>
        <begin position="7"/>
        <end position="88"/>
    </location>
</feature>
<dbReference type="InterPro" id="IPR036388">
    <property type="entry name" value="WH-like_DNA-bd_sf"/>
</dbReference>
<dbReference type="CDD" id="cd06445">
    <property type="entry name" value="ATase"/>
    <property type="match status" value="1"/>
</dbReference>
<name>A0ABV2LWG6_9FLAO</name>
<dbReference type="Proteomes" id="UP001549146">
    <property type="component" value="Unassembled WGS sequence"/>
</dbReference>
<keyword evidence="4" id="KW-1185">Reference proteome</keyword>
<accession>A0ABV2LWG6</accession>
<protein>
    <submittedName>
        <fullName evidence="3">Methylated-DNA-protein-cysteine methyltransferase-like protein</fullName>
    </submittedName>
</protein>
<organism evidence="3 4">
    <name type="scientific">Moheibacter stercoris</name>
    <dbReference type="NCBI Taxonomy" id="1628251"/>
    <lineage>
        <taxon>Bacteria</taxon>
        <taxon>Pseudomonadati</taxon>
        <taxon>Bacteroidota</taxon>
        <taxon>Flavobacteriia</taxon>
        <taxon>Flavobacteriales</taxon>
        <taxon>Weeksellaceae</taxon>
        <taxon>Moheibacter</taxon>
    </lineage>
</organism>
<dbReference type="EMBL" id="JBEPMO010000006">
    <property type="protein sequence ID" value="MET3731853.1"/>
    <property type="molecule type" value="Genomic_DNA"/>
</dbReference>
<proteinExistence type="predicted"/>
<dbReference type="InterPro" id="IPR052520">
    <property type="entry name" value="ATL_DNA_repair"/>
</dbReference>
<evidence type="ECO:0000313" key="3">
    <source>
        <dbReference type="EMBL" id="MET3731853.1"/>
    </source>
</evidence>
<dbReference type="SUPFAM" id="SSF46767">
    <property type="entry name" value="Methylated DNA-protein cysteine methyltransferase, C-terminal domain"/>
    <property type="match status" value="1"/>
</dbReference>
<evidence type="ECO:0000259" key="2">
    <source>
        <dbReference type="Pfam" id="PF01035"/>
    </source>
</evidence>
<keyword evidence="1" id="KW-0227">DNA damage</keyword>
<dbReference type="Gene3D" id="1.10.10.10">
    <property type="entry name" value="Winged helix-like DNA-binding domain superfamily/Winged helix DNA-binding domain"/>
    <property type="match status" value="1"/>
</dbReference>
<comment type="caution">
    <text evidence="3">The sequence shown here is derived from an EMBL/GenBank/DDBJ whole genome shotgun (WGS) entry which is preliminary data.</text>
</comment>
<reference evidence="3 4" key="1">
    <citation type="submission" date="2024-06" db="EMBL/GenBank/DDBJ databases">
        <title>Genomic Encyclopedia of Type Strains, Phase IV (KMG-IV): sequencing the most valuable type-strain genomes for metagenomic binning, comparative biology and taxonomic classification.</title>
        <authorList>
            <person name="Goeker M."/>
        </authorList>
    </citation>
    <scope>NUCLEOTIDE SEQUENCE [LARGE SCALE GENOMIC DNA]</scope>
    <source>
        <strain evidence="3 4">DSM 29388</strain>
    </source>
</reference>
<dbReference type="PANTHER" id="PTHR42942">
    <property type="entry name" value="6-O-METHYLGUANINE DNA METHYLTRANSFERASE"/>
    <property type="match status" value="1"/>
</dbReference>
<gene>
    <name evidence="3" type="ORF">ABID46_001434</name>
</gene>
<dbReference type="InterPro" id="IPR036217">
    <property type="entry name" value="MethylDNA_cys_MeTrfase_DNAb"/>
</dbReference>
<dbReference type="RefSeq" id="WP_354508501.1">
    <property type="nucleotide sequence ID" value="NZ_JBEPMO010000006.1"/>
</dbReference>
<evidence type="ECO:0000256" key="1">
    <source>
        <dbReference type="ARBA" id="ARBA00022763"/>
    </source>
</evidence>